<accession>A0ABP7SLC7</accession>
<comment type="caution">
    <text evidence="1">The sequence shown here is derived from an EMBL/GenBank/DDBJ whole genome shotgun (WGS) entry which is preliminary data.</text>
</comment>
<proteinExistence type="predicted"/>
<organism evidence="1 2">
    <name type="scientific">Allokutzneria multivorans</name>
    <dbReference type="NCBI Taxonomy" id="1142134"/>
    <lineage>
        <taxon>Bacteria</taxon>
        <taxon>Bacillati</taxon>
        <taxon>Actinomycetota</taxon>
        <taxon>Actinomycetes</taxon>
        <taxon>Pseudonocardiales</taxon>
        <taxon>Pseudonocardiaceae</taxon>
        <taxon>Allokutzneria</taxon>
    </lineage>
</organism>
<reference evidence="2" key="1">
    <citation type="journal article" date="2019" name="Int. J. Syst. Evol. Microbiol.">
        <title>The Global Catalogue of Microorganisms (GCM) 10K type strain sequencing project: providing services to taxonomists for standard genome sequencing and annotation.</title>
        <authorList>
            <consortium name="The Broad Institute Genomics Platform"/>
            <consortium name="The Broad Institute Genome Sequencing Center for Infectious Disease"/>
            <person name="Wu L."/>
            <person name="Ma J."/>
        </authorList>
    </citation>
    <scope>NUCLEOTIDE SEQUENCE [LARGE SCALE GENOMIC DNA]</scope>
    <source>
        <strain evidence="2">JCM 17342</strain>
    </source>
</reference>
<name>A0ABP7SLC7_9PSEU</name>
<keyword evidence="2" id="KW-1185">Reference proteome</keyword>
<evidence type="ECO:0000313" key="2">
    <source>
        <dbReference type="Proteomes" id="UP001501747"/>
    </source>
</evidence>
<dbReference type="Proteomes" id="UP001501747">
    <property type="component" value="Unassembled WGS sequence"/>
</dbReference>
<dbReference type="EMBL" id="BAABAL010000016">
    <property type="protein sequence ID" value="GAA4013267.1"/>
    <property type="molecule type" value="Genomic_DNA"/>
</dbReference>
<evidence type="ECO:0000313" key="1">
    <source>
        <dbReference type="EMBL" id="GAA4013267.1"/>
    </source>
</evidence>
<gene>
    <name evidence="1" type="ORF">GCM10022247_39970</name>
</gene>
<sequence>MAMVLAITRGAWRPAALSPPRVTERIGPPRATIRVIASRASLAIALAVRVRATNVAGMVAREAPTDGIATAIARITSVTSKMRLAWYMLFMSTTWELKFITPMPTLLMAWERS</sequence>
<protein>
    <submittedName>
        <fullName evidence="1">Uncharacterized protein</fullName>
    </submittedName>
</protein>